<protein>
    <recommendedName>
        <fullName evidence="4">Transmembrane protein</fullName>
    </recommendedName>
</protein>
<evidence type="ECO:0000313" key="3">
    <source>
        <dbReference type="Proteomes" id="UP001497480"/>
    </source>
</evidence>
<proteinExistence type="predicted"/>
<evidence type="ECO:0008006" key="4">
    <source>
        <dbReference type="Google" id="ProtNLM"/>
    </source>
</evidence>
<keyword evidence="1" id="KW-0472">Membrane</keyword>
<gene>
    <name evidence="2" type="ORF">LLUT_LOCUS8703</name>
</gene>
<comment type="caution">
    <text evidence="2">The sequence shown here is derived from an EMBL/GenBank/DDBJ whole genome shotgun (WGS) entry which is preliminary data.</text>
</comment>
<sequence>MARPLVLTSLIHNLQFSSIPLFFVVLAMLLSVFSVISFLCGTRKMKEYKTYETKETSTGSKETKLVSKLNSNLSSRALSMLKMVSWRKVKPEDEEDYVDPDEEVLWRKNILMGERCRPIDFSDKILYDSEGNVLHNLSNQNEKYQVSTLTLRHGLGQQILVQKRP</sequence>
<keyword evidence="3" id="KW-1185">Reference proteome</keyword>
<dbReference type="AlphaFoldDB" id="A0AAV1WF44"/>
<organism evidence="2 3">
    <name type="scientific">Lupinus luteus</name>
    <name type="common">European yellow lupine</name>
    <dbReference type="NCBI Taxonomy" id="3873"/>
    <lineage>
        <taxon>Eukaryota</taxon>
        <taxon>Viridiplantae</taxon>
        <taxon>Streptophyta</taxon>
        <taxon>Embryophyta</taxon>
        <taxon>Tracheophyta</taxon>
        <taxon>Spermatophyta</taxon>
        <taxon>Magnoliopsida</taxon>
        <taxon>eudicotyledons</taxon>
        <taxon>Gunneridae</taxon>
        <taxon>Pentapetalae</taxon>
        <taxon>rosids</taxon>
        <taxon>fabids</taxon>
        <taxon>Fabales</taxon>
        <taxon>Fabaceae</taxon>
        <taxon>Papilionoideae</taxon>
        <taxon>50 kb inversion clade</taxon>
        <taxon>genistoids sensu lato</taxon>
        <taxon>core genistoids</taxon>
        <taxon>Genisteae</taxon>
        <taxon>Lupinus</taxon>
    </lineage>
</organism>
<name>A0AAV1WF44_LUPLU</name>
<reference evidence="2 3" key="1">
    <citation type="submission" date="2024-03" db="EMBL/GenBank/DDBJ databases">
        <authorList>
            <person name="Martinez-Hernandez J."/>
        </authorList>
    </citation>
    <scope>NUCLEOTIDE SEQUENCE [LARGE SCALE GENOMIC DNA]</scope>
</reference>
<dbReference type="PANTHER" id="PTHR33237">
    <property type="entry name" value="F2P16.13 PROTEIN-RELATED"/>
    <property type="match status" value="1"/>
</dbReference>
<dbReference type="EMBL" id="CAXHTB010000006">
    <property type="protein sequence ID" value="CAL0307643.1"/>
    <property type="molecule type" value="Genomic_DNA"/>
</dbReference>
<evidence type="ECO:0000256" key="1">
    <source>
        <dbReference type="SAM" id="Phobius"/>
    </source>
</evidence>
<keyword evidence="1" id="KW-1133">Transmembrane helix</keyword>
<evidence type="ECO:0000313" key="2">
    <source>
        <dbReference type="EMBL" id="CAL0307643.1"/>
    </source>
</evidence>
<feature type="transmembrane region" description="Helical" evidence="1">
    <location>
        <begin position="20"/>
        <end position="40"/>
    </location>
</feature>
<keyword evidence="1" id="KW-0812">Transmembrane</keyword>
<dbReference type="Proteomes" id="UP001497480">
    <property type="component" value="Unassembled WGS sequence"/>
</dbReference>
<accession>A0AAV1WF44</accession>
<dbReference type="PANTHER" id="PTHR33237:SF31">
    <property type="entry name" value="F2P16.13 PROTEIN"/>
    <property type="match status" value="1"/>
</dbReference>